<comment type="caution">
    <text evidence="3">The sequence shown here is derived from an EMBL/GenBank/DDBJ whole genome shotgun (WGS) entry which is preliminary data.</text>
</comment>
<dbReference type="EMBL" id="AKIJ01000004">
    <property type="protein sequence ID" value="KFG25860.1"/>
    <property type="molecule type" value="Genomic_DNA"/>
</dbReference>
<sequence>MICYAFSINNRRGTESVINSIITDLGPNTINNKENGYRFRKTDLMPQVTKSLSSLDMQSQINYGKDSWQAKKLINEKIGSLIKKQANLNAEHESLNEQLNHVNRNALNLRRRIRIIKSEQNQILREFGDMGKNSSDAKKAPKKSRVGIKAQPKENYPLQRSEKHIDLPKAVKRPEPKRDYVAPATSAVSTNYIPNENALQNKVDNDEAHFNPPSIKRENSYVVSKEEMESGSISSKYTVLGVNQQEEDPENPENPENAGIYDFYNFRHEDLNNVYVKNPSKDLIESEIGYYDEKNPIVPRETSSADDTFY</sequence>
<evidence type="ECO:0000313" key="3">
    <source>
        <dbReference type="EMBL" id="KFG25860.1"/>
    </source>
</evidence>
<proteinExistence type="predicted"/>
<dbReference type="Proteomes" id="UP000054524">
    <property type="component" value="Unassembled WGS sequence"/>
</dbReference>
<feature type="region of interest" description="Disordered" evidence="2">
    <location>
        <begin position="127"/>
        <end position="176"/>
    </location>
</feature>
<dbReference type="AlphaFoldDB" id="A0A086J142"/>
<evidence type="ECO:0000256" key="1">
    <source>
        <dbReference type="SAM" id="Coils"/>
    </source>
</evidence>
<gene>
    <name evidence="3" type="ORF">NESG_01848</name>
</gene>
<feature type="compositionally biased region" description="Basic and acidic residues" evidence="2">
    <location>
        <begin position="160"/>
        <end position="176"/>
    </location>
</feature>
<keyword evidence="4" id="KW-1185">Reference proteome</keyword>
<feature type="coiled-coil region" evidence="1">
    <location>
        <begin position="78"/>
        <end position="112"/>
    </location>
</feature>
<reference evidence="3 4" key="1">
    <citation type="journal article" date="2014" name="Genome Announc.">
        <title>Genome Sequence of the Microsporidian Species Nematocida sp1 Strain ERTm6 (ATCC PRA-372).</title>
        <authorList>
            <person name="Bakowski M.A."/>
            <person name="Priest M."/>
            <person name="Young S."/>
            <person name="Cuomo C.A."/>
            <person name="Troemel E.R."/>
        </authorList>
    </citation>
    <scope>NUCLEOTIDE SEQUENCE [LARGE SCALE GENOMIC DNA]</scope>
    <source>
        <strain evidence="3 4">ERTm6</strain>
    </source>
</reference>
<accession>A0A086J142</accession>
<evidence type="ECO:0000256" key="2">
    <source>
        <dbReference type="SAM" id="MobiDB-lite"/>
    </source>
</evidence>
<protein>
    <submittedName>
        <fullName evidence="3">Uncharacterized protein</fullName>
    </submittedName>
</protein>
<dbReference type="HOGENOM" id="CLU_863543_0_0_1"/>
<dbReference type="GeneID" id="77676821"/>
<name>A0A086J142_NEMA1</name>
<evidence type="ECO:0000313" key="4">
    <source>
        <dbReference type="Proteomes" id="UP000054524"/>
    </source>
</evidence>
<organism evidence="3 4">
    <name type="scientific">Nematocida ausubeli (strain ATCC PRA-371 / ERTm2)</name>
    <name type="common">Nematode killer fungus</name>
    <dbReference type="NCBI Taxonomy" id="1913371"/>
    <lineage>
        <taxon>Eukaryota</taxon>
        <taxon>Fungi</taxon>
        <taxon>Fungi incertae sedis</taxon>
        <taxon>Microsporidia</taxon>
        <taxon>Nematocida</taxon>
    </lineage>
</organism>
<keyword evidence="1" id="KW-0175">Coiled coil</keyword>
<dbReference type="RefSeq" id="XP_052904415.1">
    <property type="nucleotide sequence ID" value="XM_053049465.1"/>
</dbReference>